<feature type="compositionally biased region" description="Polar residues" evidence="1">
    <location>
        <begin position="194"/>
        <end position="213"/>
    </location>
</feature>
<feature type="domain" description="DUF7908" evidence="3">
    <location>
        <begin position="44"/>
        <end position="178"/>
    </location>
</feature>
<feature type="region of interest" description="Disordered" evidence="1">
    <location>
        <begin position="168"/>
        <end position="213"/>
    </location>
</feature>
<protein>
    <recommendedName>
        <fullName evidence="3">DUF7908 domain-containing protein</fullName>
    </recommendedName>
</protein>
<proteinExistence type="predicted"/>
<gene>
    <name evidence="4" type="ORF">AYL99_10615</name>
</gene>
<organism evidence="4 5">
    <name type="scientific">Fonsecaea erecta</name>
    <dbReference type="NCBI Taxonomy" id="1367422"/>
    <lineage>
        <taxon>Eukaryota</taxon>
        <taxon>Fungi</taxon>
        <taxon>Dikarya</taxon>
        <taxon>Ascomycota</taxon>
        <taxon>Pezizomycotina</taxon>
        <taxon>Eurotiomycetes</taxon>
        <taxon>Chaetothyriomycetidae</taxon>
        <taxon>Chaetothyriales</taxon>
        <taxon>Herpotrichiellaceae</taxon>
        <taxon>Fonsecaea</taxon>
    </lineage>
</organism>
<evidence type="ECO:0000313" key="5">
    <source>
        <dbReference type="Proteomes" id="UP000078343"/>
    </source>
</evidence>
<feature type="chain" id="PRO_5008098304" description="DUF7908 domain-containing protein" evidence="2">
    <location>
        <begin position="28"/>
        <end position="309"/>
    </location>
</feature>
<evidence type="ECO:0000256" key="1">
    <source>
        <dbReference type="SAM" id="MobiDB-lite"/>
    </source>
</evidence>
<keyword evidence="2" id="KW-0732">Signal</keyword>
<sequence>MVCFGLDAGLMVTLLGVLSHFTVRASAAALPPDGNSALTAGDSNDTSYYLQSFVVNQKYHKTKPSFVSFTGGDGYVTESMADAAKFWIWGGQLGVGNQFVHLDFSNGYAVVQLDDRPSSGDYTFLYGQDGWLHVQGEGISYGEGSQAVFCQSEDGSLFLQGNGKPPFACQDIGLSPREQTGPAPRSVPPRQHKSGNQPQQSAIPTMTTTATPSSLPTWFAHQLQARSPQRGGGGRGGGGRGGGGRGGGGRGGGGRGAGGRGGNGRAGNGPGGPTRTRPNQPNPSSDNDAPNPFLEKRSFEFDMDGDIVE</sequence>
<dbReference type="AlphaFoldDB" id="A0A178Z788"/>
<dbReference type="Proteomes" id="UP000078343">
    <property type="component" value="Unassembled WGS sequence"/>
</dbReference>
<feature type="signal peptide" evidence="2">
    <location>
        <begin position="1"/>
        <end position="27"/>
    </location>
</feature>
<reference evidence="4 5" key="1">
    <citation type="submission" date="2016-04" db="EMBL/GenBank/DDBJ databases">
        <title>Draft genome of Fonsecaea erecta CBS 125763.</title>
        <authorList>
            <person name="Weiss V.A."/>
            <person name="Vicente V.A."/>
            <person name="Raittz R.T."/>
            <person name="Moreno L.F."/>
            <person name="De Souza E.M."/>
            <person name="Pedrosa F.O."/>
            <person name="Steffens M.B."/>
            <person name="Faoro H."/>
            <person name="Tadra-Sfeir M.Z."/>
            <person name="Najafzadeh M.J."/>
            <person name="Felipe M.S."/>
            <person name="Teixeira M."/>
            <person name="Sun J."/>
            <person name="Xi L."/>
            <person name="Gomes R."/>
            <person name="De Azevedo C.M."/>
            <person name="Salgado C.G."/>
            <person name="Da Silva M.B."/>
            <person name="Nascimento M.F."/>
            <person name="Queiroz-Telles F."/>
            <person name="Attili D.S."/>
            <person name="Gorbushina A."/>
        </authorList>
    </citation>
    <scope>NUCLEOTIDE SEQUENCE [LARGE SCALE GENOMIC DNA]</scope>
    <source>
        <strain evidence="4 5">CBS 125763</strain>
    </source>
</reference>
<accession>A0A178Z788</accession>
<dbReference type="GeneID" id="30014783"/>
<feature type="region of interest" description="Disordered" evidence="1">
    <location>
        <begin position="226"/>
        <end position="309"/>
    </location>
</feature>
<keyword evidence="5" id="KW-1185">Reference proteome</keyword>
<feature type="compositionally biased region" description="Low complexity" evidence="1">
    <location>
        <begin position="273"/>
        <end position="292"/>
    </location>
</feature>
<dbReference type="OrthoDB" id="4157271at2759"/>
<feature type="compositionally biased region" description="Gly residues" evidence="1">
    <location>
        <begin position="230"/>
        <end position="272"/>
    </location>
</feature>
<name>A0A178Z788_9EURO</name>
<comment type="caution">
    <text evidence="4">The sequence shown here is derived from an EMBL/GenBank/DDBJ whole genome shotgun (WGS) entry which is preliminary data.</text>
</comment>
<evidence type="ECO:0000313" key="4">
    <source>
        <dbReference type="EMBL" id="OAP54915.1"/>
    </source>
</evidence>
<dbReference type="InterPro" id="IPR057230">
    <property type="entry name" value="DUF7908"/>
</dbReference>
<evidence type="ECO:0000256" key="2">
    <source>
        <dbReference type="SAM" id="SignalP"/>
    </source>
</evidence>
<dbReference type="RefSeq" id="XP_018688282.1">
    <property type="nucleotide sequence ID" value="XM_018842121.1"/>
</dbReference>
<dbReference type="STRING" id="1367422.A0A178Z788"/>
<dbReference type="Pfam" id="PF25485">
    <property type="entry name" value="DUF7908"/>
    <property type="match status" value="1"/>
</dbReference>
<dbReference type="EMBL" id="LVYI01000012">
    <property type="protein sequence ID" value="OAP54915.1"/>
    <property type="molecule type" value="Genomic_DNA"/>
</dbReference>
<evidence type="ECO:0000259" key="3">
    <source>
        <dbReference type="Pfam" id="PF25485"/>
    </source>
</evidence>